<dbReference type="Proteomes" id="UP000235554">
    <property type="component" value="Unassembled WGS sequence"/>
</dbReference>
<dbReference type="EMBL" id="MCZJ01000014">
    <property type="protein sequence ID" value="PMM57994.1"/>
    <property type="molecule type" value="Genomic_DNA"/>
</dbReference>
<dbReference type="RefSeq" id="WP_102517753.1">
    <property type="nucleotide sequence ID" value="NZ_MCWT02000003.1"/>
</dbReference>
<sequence length="387" mass="44916">MNSYKNILYTGAFRFPDKDAAAFRVKSVADCLRKEGFNVDIAGWEKGGNSYKHDGFRCYPQSELDQDVMGRFKPFKRLLNFVFKGSKTLKWINSNNNYDVFILYNPFFFFSLVMLLWGRVNGKKIIIDSTEWYESEHLIGGKFGLASCENWMRMNITYPKFDNIICISDFLVNYYKSKGVKNIIKLYPMHDESIIKNNTLQKRDYSKLVFFYAGQPGKKDIVLDFIGKLELIQRETNKRVIFKIAGSSIDDIKKSSNYSPKILRNIKFVESMGFISREEVFEQYRRSDYSILFREDKRYAYAGFPTKGMESLINGCPIILNDVGDIASIVKSDSLGICLSSSSLDQAETYRKFTELDFEREKISARALVHFGMSSKYDDISRFMKNL</sequence>
<dbReference type="InterPro" id="IPR001296">
    <property type="entry name" value="Glyco_trans_1"/>
</dbReference>
<comment type="caution">
    <text evidence="3">The sequence shown here is derived from an EMBL/GenBank/DDBJ whole genome shotgun (WGS) entry which is preliminary data.</text>
</comment>
<organism evidence="3 4">
    <name type="scientific">Vibrio lentus</name>
    <dbReference type="NCBI Taxonomy" id="136468"/>
    <lineage>
        <taxon>Bacteria</taxon>
        <taxon>Pseudomonadati</taxon>
        <taxon>Pseudomonadota</taxon>
        <taxon>Gammaproteobacteria</taxon>
        <taxon>Vibrionales</taxon>
        <taxon>Vibrionaceae</taxon>
        <taxon>Vibrio</taxon>
    </lineage>
</organism>
<feature type="domain" description="Glycosyl transferase family 1" evidence="2">
    <location>
        <begin position="207"/>
        <end position="365"/>
    </location>
</feature>
<feature type="transmembrane region" description="Helical" evidence="1">
    <location>
        <begin position="100"/>
        <end position="117"/>
    </location>
</feature>
<evidence type="ECO:0000256" key="1">
    <source>
        <dbReference type="SAM" id="Phobius"/>
    </source>
</evidence>
<keyword evidence="1" id="KW-1133">Transmembrane helix</keyword>
<keyword evidence="1" id="KW-0812">Transmembrane</keyword>
<name>A0A855IPV6_9VIBR</name>
<dbReference type="SUPFAM" id="SSF53756">
    <property type="entry name" value="UDP-Glycosyltransferase/glycogen phosphorylase"/>
    <property type="match status" value="1"/>
</dbReference>
<dbReference type="AlphaFoldDB" id="A0A855IPV6"/>
<dbReference type="Gene3D" id="3.40.50.2000">
    <property type="entry name" value="Glycogen Phosphorylase B"/>
    <property type="match status" value="2"/>
</dbReference>
<dbReference type="Pfam" id="PF00534">
    <property type="entry name" value="Glycos_transf_1"/>
    <property type="match status" value="1"/>
</dbReference>
<evidence type="ECO:0000313" key="3">
    <source>
        <dbReference type="EMBL" id="PMM57994.1"/>
    </source>
</evidence>
<evidence type="ECO:0000313" key="4">
    <source>
        <dbReference type="Proteomes" id="UP000235554"/>
    </source>
</evidence>
<accession>A0A855IPV6</accession>
<keyword evidence="1" id="KW-0472">Membrane</keyword>
<evidence type="ECO:0000259" key="2">
    <source>
        <dbReference type="Pfam" id="PF00534"/>
    </source>
</evidence>
<reference evidence="4" key="1">
    <citation type="submission" date="2016-07" db="EMBL/GenBank/DDBJ databases">
        <title>Nontailed viruses are major unrecognized killers of bacteria in the ocean.</title>
        <authorList>
            <person name="Kauffman K."/>
            <person name="Hussain F."/>
            <person name="Yang J."/>
            <person name="Arevalo P."/>
            <person name="Brown J."/>
            <person name="Cutler M."/>
            <person name="Kelly L."/>
            <person name="Polz M.F."/>
        </authorList>
    </citation>
    <scope>NUCLEOTIDE SEQUENCE [LARGE SCALE GENOMIC DNA]</scope>
    <source>
        <strain evidence="4">10N.261.48.A1</strain>
    </source>
</reference>
<proteinExistence type="predicted"/>
<protein>
    <recommendedName>
        <fullName evidence="2">Glycosyl transferase family 1 domain-containing protein</fullName>
    </recommendedName>
</protein>
<gene>
    <name evidence="3" type="ORF">BCT50_22830</name>
</gene>
<dbReference type="GO" id="GO:0016757">
    <property type="term" value="F:glycosyltransferase activity"/>
    <property type="evidence" value="ECO:0007669"/>
    <property type="project" value="InterPro"/>
</dbReference>